<proteinExistence type="predicted"/>
<gene>
    <name evidence="2" type="ORF">LCGC14_0056260</name>
</gene>
<evidence type="ECO:0000313" key="2">
    <source>
        <dbReference type="EMBL" id="KKO07669.1"/>
    </source>
</evidence>
<comment type="caution">
    <text evidence="2">The sequence shown here is derived from an EMBL/GenBank/DDBJ whole genome shotgun (WGS) entry which is preliminary data.</text>
</comment>
<sequence>MSQQHQVADNAQQEVAIKPSLNTLAQGSMFWQPDFRCASPWLEHAPFIFWLVEALRPRQSVGLGIDAMSHLTLCQAVSRLKLDAHCYLIGESADNPQEGELLDELAAEQYPTISQWLNTSPTRAIQQFDEGSIDLLVLNVTPQDDSIDYLLDRWLSRLSAQGVVLLPGVARREPGCQVFRAFEALQAQYPHFAFHHGNGLGVIAVGQQQTTLLHNLLASLESTASSRVVQDIFARLGRSCRDKLTAQEQRALVQQLEERVTGQTEQLEQVEQQRATLDEQLAASKDDADKLKKRLESQEERFAHERGRLAERVSSLEEFNQELKHELMRQRNQSEQREAERREQAAALKSAEQALQKASADIAQLEQQLKANDEQLKEKAQQIKALQQESNTRFEELAKLTNLLETSEQTLSTERQETARLAKQVEQLKVDLKRPSEEAEALKRQLAQQRQEAKVFADERFRELAILTELLEKKDTDTQQEIDRQTRELAALAALLDERGIDYSSVIRPITTPVAEGVEPNAPITAQPLVNSVVKKAPPLTKRSIKRQIALIETSRFFNANWYLGQYPDIAQDPKMSANPARHYLLMGGFEGRNPGPEFDSAFYLANHQDVVQSGINPLVHYLKFGEKEQRAIKA</sequence>
<name>A0A0F9YSI3_9ZZZZ</name>
<reference evidence="2" key="1">
    <citation type="journal article" date="2015" name="Nature">
        <title>Complex archaea that bridge the gap between prokaryotes and eukaryotes.</title>
        <authorList>
            <person name="Spang A."/>
            <person name="Saw J.H."/>
            <person name="Jorgensen S.L."/>
            <person name="Zaremba-Niedzwiedzka K."/>
            <person name="Martijn J."/>
            <person name="Lind A.E."/>
            <person name="van Eijk R."/>
            <person name="Schleper C."/>
            <person name="Guy L."/>
            <person name="Ettema T.J."/>
        </authorList>
    </citation>
    <scope>NUCLEOTIDE SEQUENCE</scope>
</reference>
<dbReference type="EMBL" id="LAZR01000012">
    <property type="protein sequence ID" value="KKO07669.1"/>
    <property type="molecule type" value="Genomic_DNA"/>
</dbReference>
<dbReference type="AlphaFoldDB" id="A0A0F9YSI3"/>
<keyword evidence="1" id="KW-0175">Coiled coil</keyword>
<accession>A0A0F9YSI3</accession>
<feature type="coiled-coil region" evidence="1">
    <location>
        <begin position="246"/>
        <end position="459"/>
    </location>
</feature>
<evidence type="ECO:0000256" key="1">
    <source>
        <dbReference type="SAM" id="Coils"/>
    </source>
</evidence>
<protein>
    <submittedName>
        <fullName evidence="2">Uncharacterized protein</fullName>
    </submittedName>
</protein>
<organism evidence="2">
    <name type="scientific">marine sediment metagenome</name>
    <dbReference type="NCBI Taxonomy" id="412755"/>
    <lineage>
        <taxon>unclassified sequences</taxon>
        <taxon>metagenomes</taxon>
        <taxon>ecological metagenomes</taxon>
    </lineage>
</organism>